<proteinExistence type="predicted"/>
<feature type="region of interest" description="Disordered" evidence="1">
    <location>
        <begin position="29"/>
        <end position="64"/>
    </location>
</feature>
<evidence type="ECO:0000313" key="2">
    <source>
        <dbReference type="EMBL" id="KAK7524833.1"/>
    </source>
</evidence>
<feature type="region of interest" description="Disordered" evidence="1">
    <location>
        <begin position="1"/>
        <end position="20"/>
    </location>
</feature>
<feature type="region of interest" description="Disordered" evidence="1">
    <location>
        <begin position="154"/>
        <end position="176"/>
    </location>
</feature>
<organism evidence="2 3">
    <name type="scientific">Phyllosticta citriasiana</name>
    <dbReference type="NCBI Taxonomy" id="595635"/>
    <lineage>
        <taxon>Eukaryota</taxon>
        <taxon>Fungi</taxon>
        <taxon>Dikarya</taxon>
        <taxon>Ascomycota</taxon>
        <taxon>Pezizomycotina</taxon>
        <taxon>Dothideomycetes</taxon>
        <taxon>Dothideomycetes incertae sedis</taxon>
        <taxon>Botryosphaeriales</taxon>
        <taxon>Phyllostictaceae</taxon>
        <taxon>Phyllosticta</taxon>
    </lineage>
</organism>
<feature type="region of interest" description="Disordered" evidence="1">
    <location>
        <begin position="89"/>
        <end position="121"/>
    </location>
</feature>
<evidence type="ECO:0000256" key="1">
    <source>
        <dbReference type="SAM" id="MobiDB-lite"/>
    </source>
</evidence>
<feature type="compositionally biased region" description="Polar residues" evidence="1">
    <location>
        <begin position="29"/>
        <end position="40"/>
    </location>
</feature>
<dbReference type="EMBL" id="JBBPHU010000001">
    <property type="protein sequence ID" value="KAK7524833.1"/>
    <property type="molecule type" value="Genomic_DNA"/>
</dbReference>
<evidence type="ECO:0000313" key="3">
    <source>
        <dbReference type="Proteomes" id="UP001363622"/>
    </source>
</evidence>
<dbReference type="Proteomes" id="UP001363622">
    <property type="component" value="Unassembled WGS sequence"/>
</dbReference>
<keyword evidence="3" id="KW-1185">Reference proteome</keyword>
<feature type="compositionally biased region" description="Low complexity" evidence="1">
    <location>
        <begin position="1"/>
        <end position="15"/>
    </location>
</feature>
<feature type="compositionally biased region" description="Low complexity" evidence="1">
    <location>
        <begin position="41"/>
        <end position="54"/>
    </location>
</feature>
<comment type="caution">
    <text evidence="2">The sequence shown here is derived from an EMBL/GenBank/DDBJ whole genome shotgun (WGS) entry which is preliminary data.</text>
</comment>
<reference evidence="2 3" key="1">
    <citation type="submission" date="2024-04" db="EMBL/GenBank/DDBJ databases">
        <title>Phyllosticta paracitricarpa is synonymous to the EU quarantine fungus P. citricarpa based on phylogenomic analyses.</title>
        <authorList>
            <consortium name="Lawrence Berkeley National Laboratory"/>
            <person name="Van Ingen-Buijs V.A."/>
            <person name="Van Westerhoven A.C."/>
            <person name="Haridas S."/>
            <person name="Skiadas P."/>
            <person name="Martin F."/>
            <person name="Groenewald J.Z."/>
            <person name="Crous P.W."/>
            <person name="Seidl M.F."/>
        </authorList>
    </citation>
    <scope>NUCLEOTIDE SEQUENCE [LARGE SCALE GENOMIC DNA]</scope>
    <source>
        <strain evidence="2 3">CBS 123371</strain>
    </source>
</reference>
<protein>
    <submittedName>
        <fullName evidence="2">Uncharacterized protein</fullName>
    </submittedName>
</protein>
<name>A0ABR1L5M4_9PEZI</name>
<gene>
    <name evidence="2" type="ORF">IWZ03DRAFT_34517</name>
</gene>
<sequence length="208" mass="22640">MLLKITTTTTTTTTTIPGQANQPIVTSTERSGQGVLNSDFSTRSRSRSSAAIITNNPTIRHPSIMTHPIPPSLPQSDPCNHLPPIPPDHRCLHRTNTSIPPSPHGSGAAPTPLSHPSDCRHSIHPTDPSPLPSFLLFPIKQRCALFRLLVSPTPRDMTQTNRKTDKTTSRPSLRHSRYTVSFPRLAGWLATARLHARGAAAPGLRSQD</sequence>
<accession>A0ABR1L5M4</accession>